<evidence type="ECO:0000259" key="14">
    <source>
        <dbReference type="Pfam" id="PF08245"/>
    </source>
</evidence>
<feature type="domain" description="Mur ligase C-terminal" evidence="13">
    <location>
        <begin position="321"/>
        <end position="450"/>
    </location>
</feature>
<dbReference type="PANTHER" id="PTHR43024:SF1">
    <property type="entry name" value="UDP-N-ACETYLMURAMOYL-TRIPEPTIDE--D-ALANYL-D-ALANINE LIGASE"/>
    <property type="match status" value="1"/>
</dbReference>
<dbReference type="InterPro" id="IPR004101">
    <property type="entry name" value="Mur_ligase_C"/>
</dbReference>
<proteinExistence type="inferred from homology"/>
<evidence type="ECO:0000256" key="9">
    <source>
        <dbReference type="ARBA" id="ARBA00023316"/>
    </source>
</evidence>
<keyword evidence="4 10" id="KW-0547">Nucleotide-binding</keyword>
<dbReference type="OrthoDB" id="9801978at2"/>
<dbReference type="InterPro" id="IPR013221">
    <property type="entry name" value="Mur_ligase_cen"/>
</dbReference>
<dbReference type="GeneID" id="78086243"/>
<sequence length="472" mass="49596">MRLSFEEIVRAVDGSAVAGAAPCGIVEGVGTDSRAVKPGSLFVCIPGETFDGHDFAVKAIEAGAAALLVSRNPFDAVPPVPLILVEDTVKALGKLAHCWRERLGETRVIGLTGTAGKTTVKELLAQVLSRRGLTAKTHMNLNNQIGLPLSMLAATGEEAFWVMEAGISHPNDMDELGAILEPDLALILNVGPGHAAGLGDRGTAHYKSKLLAHLAPGGTAIISADYPDLAREARAVRQELVFFSTSGRQVDYRAAYVVPAGEDKGLFRLWLDGVSIDVEAPFRGAFGAENVIAVAAVAHRLGLGAEEIAAGFAGAALPKQRFACSRAGDWLVIDDSYNANPLSFSRMLEAAAEMAGDHADRPLVCVLGEMGELGSLSEDEHRNLGRLVADIKPRLVCWKGGHLEEFEDGLHAGRYGGAFCPVTSAEDMFKGLAACDLGSGGGVILFKGSRSNKLETLVSAFTEAQAGEPHAV</sequence>
<comment type="pathway">
    <text evidence="10 11">Cell wall biogenesis; peptidoglycan biosynthesis.</text>
</comment>
<accession>E5Y4J1</accession>
<keyword evidence="1 10" id="KW-0963">Cytoplasm</keyword>
<dbReference type="RefSeq" id="WP_005025960.1">
    <property type="nucleotide sequence ID" value="NZ_KE150238.1"/>
</dbReference>
<dbReference type="InterPro" id="IPR036615">
    <property type="entry name" value="Mur_ligase_C_dom_sf"/>
</dbReference>
<evidence type="ECO:0000256" key="3">
    <source>
        <dbReference type="ARBA" id="ARBA00022618"/>
    </source>
</evidence>
<evidence type="ECO:0000256" key="5">
    <source>
        <dbReference type="ARBA" id="ARBA00022840"/>
    </source>
</evidence>
<dbReference type="HOGENOM" id="CLU_031507_4_1_7"/>
<dbReference type="InterPro" id="IPR005863">
    <property type="entry name" value="UDP-N-AcMur_synth"/>
</dbReference>
<dbReference type="Pfam" id="PF01225">
    <property type="entry name" value="Mur_ligase"/>
    <property type="match status" value="1"/>
</dbReference>
<name>E5Y4J1_BILW3</name>
<feature type="domain" description="Mur ligase N-terminal catalytic" evidence="12">
    <location>
        <begin position="26"/>
        <end position="97"/>
    </location>
</feature>
<keyword evidence="2 10" id="KW-0436">Ligase</keyword>
<dbReference type="GO" id="GO:0009252">
    <property type="term" value="P:peptidoglycan biosynthetic process"/>
    <property type="evidence" value="ECO:0007669"/>
    <property type="project" value="UniProtKB-UniRule"/>
</dbReference>
<dbReference type="Pfam" id="PF02875">
    <property type="entry name" value="Mur_ligase_C"/>
    <property type="match status" value="1"/>
</dbReference>
<dbReference type="GO" id="GO:0008766">
    <property type="term" value="F:UDP-N-acetylmuramoylalanyl-D-glutamyl-2,6-diaminopimelate-D-alanyl-D-alanine ligase activity"/>
    <property type="evidence" value="ECO:0007669"/>
    <property type="project" value="RHEA"/>
</dbReference>
<dbReference type="Proteomes" id="UP000006034">
    <property type="component" value="Unassembled WGS sequence"/>
</dbReference>
<dbReference type="InterPro" id="IPR035911">
    <property type="entry name" value="MurE/MurF_N"/>
</dbReference>
<comment type="similarity">
    <text evidence="10">Belongs to the MurCDEF family. MurF subfamily.</text>
</comment>
<dbReference type="GO" id="GO:0008360">
    <property type="term" value="P:regulation of cell shape"/>
    <property type="evidence" value="ECO:0007669"/>
    <property type="project" value="UniProtKB-KW"/>
</dbReference>
<dbReference type="InterPro" id="IPR000713">
    <property type="entry name" value="Mur_ligase_N"/>
</dbReference>
<dbReference type="GO" id="GO:0051301">
    <property type="term" value="P:cell division"/>
    <property type="evidence" value="ECO:0007669"/>
    <property type="project" value="UniProtKB-KW"/>
</dbReference>
<evidence type="ECO:0000256" key="6">
    <source>
        <dbReference type="ARBA" id="ARBA00022960"/>
    </source>
</evidence>
<keyword evidence="16" id="KW-1185">Reference proteome</keyword>
<dbReference type="InterPro" id="IPR036565">
    <property type="entry name" value="Mur-like_cat_sf"/>
</dbReference>
<dbReference type="STRING" id="563192.HMPREF0179_01103"/>
<dbReference type="GO" id="GO:0005524">
    <property type="term" value="F:ATP binding"/>
    <property type="evidence" value="ECO:0007669"/>
    <property type="project" value="UniProtKB-UniRule"/>
</dbReference>
<keyword evidence="6 10" id="KW-0133">Cell shape</keyword>
<dbReference type="PANTHER" id="PTHR43024">
    <property type="entry name" value="UDP-N-ACETYLMURAMOYL-TRIPEPTIDE--D-ALANYL-D-ALANINE LIGASE"/>
    <property type="match status" value="1"/>
</dbReference>
<dbReference type="Gene3D" id="3.90.190.20">
    <property type="entry name" value="Mur ligase, C-terminal domain"/>
    <property type="match status" value="1"/>
</dbReference>
<organism evidence="15 16">
    <name type="scientific">Bilophila wadsworthia (strain 3_1_6)</name>
    <dbReference type="NCBI Taxonomy" id="563192"/>
    <lineage>
        <taxon>Bacteria</taxon>
        <taxon>Pseudomonadati</taxon>
        <taxon>Thermodesulfobacteriota</taxon>
        <taxon>Desulfovibrionia</taxon>
        <taxon>Desulfovibrionales</taxon>
        <taxon>Desulfovibrionaceae</taxon>
        <taxon>Bilophila</taxon>
    </lineage>
</organism>
<evidence type="ECO:0000313" key="16">
    <source>
        <dbReference type="Proteomes" id="UP000006034"/>
    </source>
</evidence>
<keyword evidence="3 10" id="KW-0132">Cell division</keyword>
<dbReference type="UniPathway" id="UPA00219"/>
<evidence type="ECO:0000256" key="8">
    <source>
        <dbReference type="ARBA" id="ARBA00023306"/>
    </source>
</evidence>
<dbReference type="SUPFAM" id="SSF53244">
    <property type="entry name" value="MurD-like peptide ligases, peptide-binding domain"/>
    <property type="match status" value="1"/>
</dbReference>
<keyword evidence="8 10" id="KW-0131">Cell cycle</keyword>
<dbReference type="Gene3D" id="3.40.1190.10">
    <property type="entry name" value="Mur-like, catalytic domain"/>
    <property type="match status" value="1"/>
</dbReference>
<dbReference type="NCBIfam" id="TIGR01143">
    <property type="entry name" value="murF"/>
    <property type="match status" value="1"/>
</dbReference>
<comment type="catalytic activity">
    <reaction evidence="10 11">
        <text>D-alanyl-D-alanine + UDP-N-acetyl-alpha-D-muramoyl-L-alanyl-gamma-D-glutamyl-meso-2,6-diaminopimelate + ATP = UDP-N-acetyl-alpha-D-muramoyl-L-alanyl-gamma-D-glutamyl-meso-2,6-diaminopimeloyl-D-alanyl-D-alanine + ADP + phosphate + H(+)</text>
        <dbReference type="Rhea" id="RHEA:28374"/>
        <dbReference type="ChEBI" id="CHEBI:15378"/>
        <dbReference type="ChEBI" id="CHEBI:30616"/>
        <dbReference type="ChEBI" id="CHEBI:43474"/>
        <dbReference type="ChEBI" id="CHEBI:57822"/>
        <dbReference type="ChEBI" id="CHEBI:61386"/>
        <dbReference type="ChEBI" id="CHEBI:83905"/>
        <dbReference type="ChEBI" id="CHEBI:456216"/>
        <dbReference type="EC" id="6.3.2.10"/>
    </reaction>
</comment>
<feature type="domain" description="Mur ligase central" evidence="14">
    <location>
        <begin position="112"/>
        <end position="298"/>
    </location>
</feature>
<dbReference type="EMBL" id="ADCP02000001">
    <property type="protein sequence ID" value="EFV45099.1"/>
    <property type="molecule type" value="Genomic_DNA"/>
</dbReference>
<evidence type="ECO:0000256" key="4">
    <source>
        <dbReference type="ARBA" id="ARBA00022741"/>
    </source>
</evidence>
<evidence type="ECO:0000256" key="11">
    <source>
        <dbReference type="RuleBase" id="RU004136"/>
    </source>
</evidence>
<evidence type="ECO:0000259" key="13">
    <source>
        <dbReference type="Pfam" id="PF02875"/>
    </source>
</evidence>
<dbReference type="SUPFAM" id="SSF63418">
    <property type="entry name" value="MurE/MurF N-terminal domain"/>
    <property type="match status" value="1"/>
</dbReference>
<dbReference type="GO" id="GO:0071555">
    <property type="term" value="P:cell wall organization"/>
    <property type="evidence" value="ECO:0007669"/>
    <property type="project" value="UniProtKB-KW"/>
</dbReference>
<evidence type="ECO:0000256" key="7">
    <source>
        <dbReference type="ARBA" id="ARBA00022984"/>
    </source>
</evidence>
<dbReference type="Pfam" id="PF08245">
    <property type="entry name" value="Mur_ligase_M"/>
    <property type="match status" value="1"/>
</dbReference>
<dbReference type="InterPro" id="IPR051046">
    <property type="entry name" value="MurCDEF_CellWall_CoF430Synth"/>
</dbReference>
<evidence type="ECO:0000313" key="15">
    <source>
        <dbReference type="EMBL" id="EFV45099.1"/>
    </source>
</evidence>
<dbReference type="SUPFAM" id="SSF53623">
    <property type="entry name" value="MurD-like peptide ligases, catalytic domain"/>
    <property type="match status" value="1"/>
</dbReference>
<gene>
    <name evidence="10" type="primary">murF</name>
    <name evidence="15" type="ORF">HMPREF0179_01103</name>
</gene>
<keyword evidence="9 10" id="KW-0961">Cell wall biogenesis/degradation</keyword>
<evidence type="ECO:0000259" key="12">
    <source>
        <dbReference type="Pfam" id="PF01225"/>
    </source>
</evidence>
<evidence type="ECO:0000256" key="10">
    <source>
        <dbReference type="HAMAP-Rule" id="MF_02019"/>
    </source>
</evidence>
<evidence type="ECO:0000256" key="2">
    <source>
        <dbReference type="ARBA" id="ARBA00022598"/>
    </source>
</evidence>
<dbReference type="GO" id="GO:0047480">
    <property type="term" value="F:UDP-N-acetylmuramoyl-tripeptide-D-alanyl-D-alanine ligase activity"/>
    <property type="evidence" value="ECO:0007669"/>
    <property type="project" value="UniProtKB-UniRule"/>
</dbReference>
<evidence type="ECO:0000256" key="1">
    <source>
        <dbReference type="ARBA" id="ARBA00022490"/>
    </source>
</evidence>
<comment type="caution">
    <text evidence="15">The sequence shown here is derived from an EMBL/GenBank/DDBJ whole genome shotgun (WGS) entry which is preliminary data.</text>
</comment>
<protein>
    <recommendedName>
        <fullName evidence="10 11">UDP-N-acetylmuramoyl-tripeptide--D-alanyl-D-alanine ligase</fullName>
        <ecNumber evidence="10 11">6.3.2.10</ecNumber>
    </recommendedName>
    <alternativeName>
        <fullName evidence="10">D-alanyl-D-alanine-adding enzyme</fullName>
    </alternativeName>
</protein>
<reference evidence="15 16" key="2">
    <citation type="submission" date="2013-04" db="EMBL/GenBank/DDBJ databases">
        <title>The Genome Sequence of Bilophila wadsworthia 3_1_6.</title>
        <authorList>
            <consortium name="The Broad Institute Genomics Platform"/>
            <person name="Earl A."/>
            <person name="Ward D."/>
            <person name="Feldgarden M."/>
            <person name="Gevers D."/>
            <person name="Sibley C."/>
            <person name="Strauss J."/>
            <person name="Allen-Vercoe E."/>
            <person name="Walker B."/>
            <person name="Young S."/>
            <person name="Zeng Q."/>
            <person name="Gargeya S."/>
            <person name="Fitzgerald M."/>
            <person name="Haas B."/>
            <person name="Abouelleil A."/>
            <person name="Allen A.W."/>
            <person name="Alvarado L."/>
            <person name="Arachchi H.M."/>
            <person name="Berlin A.M."/>
            <person name="Chapman S.B."/>
            <person name="Gainer-Dewar J."/>
            <person name="Goldberg J."/>
            <person name="Griggs A."/>
            <person name="Gujja S."/>
            <person name="Hansen M."/>
            <person name="Howarth C."/>
            <person name="Imamovic A."/>
            <person name="Ireland A."/>
            <person name="Larimer J."/>
            <person name="McCowan C."/>
            <person name="Murphy C."/>
            <person name="Pearson M."/>
            <person name="Poon T.W."/>
            <person name="Priest M."/>
            <person name="Roberts A."/>
            <person name="Saif S."/>
            <person name="Shea T."/>
            <person name="Sisk P."/>
            <person name="Sykes S."/>
            <person name="Wortman J."/>
            <person name="Nusbaum C."/>
            <person name="Birren B."/>
        </authorList>
    </citation>
    <scope>NUCLEOTIDE SEQUENCE [LARGE SCALE GENOMIC DNA]</scope>
    <source>
        <strain evidence="15 16">3_1_6</strain>
    </source>
</reference>
<dbReference type="GO" id="GO:0005737">
    <property type="term" value="C:cytoplasm"/>
    <property type="evidence" value="ECO:0007669"/>
    <property type="project" value="UniProtKB-SubCell"/>
</dbReference>
<reference evidence="15 16" key="1">
    <citation type="submission" date="2010-10" db="EMBL/GenBank/DDBJ databases">
        <authorList>
            <consortium name="The Broad Institute Genome Sequencing Platform"/>
            <person name="Ward D."/>
            <person name="Earl A."/>
            <person name="Feldgarden M."/>
            <person name="Young S.K."/>
            <person name="Gargeya S."/>
            <person name="Zeng Q."/>
            <person name="Alvarado L."/>
            <person name="Berlin A."/>
            <person name="Bochicchio J."/>
            <person name="Chapman S.B."/>
            <person name="Chen Z."/>
            <person name="Freedman E."/>
            <person name="Gellesch M."/>
            <person name="Goldberg J."/>
            <person name="Griggs A."/>
            <person name="Gujja S."/>
            <person name="Heilman E."/>
            <person name="Heiman D."/>
            <person name="Howarth C."/>
            <person name="Mehta T."/>
            <person name="Neiman D."/>
            <person name="Pearson M."/>
            <person name="Roberts A."/>
            <person name="Saif S."/>
            <person name="Shea T."/>
            <person name="Shenoy N."/>
            <person name="Sisk P."/>
            <person name="Stolte C."/>
            <person name="Sykes S."/>
            <person name="White J."/>
            <person name="Yandava C."/>
            <person name="Allen-Vercoe E."/>
            <person name="Sibley C."/>
            <person name="Ambrose C.E."/>
            <person name="Strauss J."/>
            <person name="Daigneault M."/>
            <person name="Haas B."/>
            <person name="Nusbaum C."/>
            <person name="Birren B."/>
        </authorList>
    </citation>
    <scope>NUCLEOTIDE SEQUENCE [LARGE SCALE GENOMIC DNA]</scope>
    <source>
        <strain evidence="15 16">3_1_6</strain>
    </source>
</reference>
<dbReference type="EC" id="6.3.2.10" evidence="10 11"/>
<dbReference type="AlphaFoldDB" id="E5Y4J1"/>
<dbReference type="eggNOG" id="COG0770">
    <property type="taxonomic scope" value="Bacteria"/>
</dbReference>
<dbReference type="HAMAP" id="MF_02019">
    <property type="entry name" value="MurF"/>
    <property type="match status" value="1"/>
</dbReference>
<feature type="binding site" evidence="10">
    <location>
        <begin position="113"/>
        <end position="119"/>
    </location>
    <ligand>
        <name>ATP</name>
        <dbReference type="ChEBI" id="CHEBI:30616"/>
    </ligand>
</feature>
<comment type="function">
    <text evidence="10 11">Involved in cell wall formation. Catalyzes the final step in the synthesis of UDP-N-acetylmuramoyl-pentapeptide, the precursor of murein.</text>
</comment>
<keyword evidence="5 10" id="KW-0067">ATP-binding</keyword>
<dbReference type="Gene3D" id="3.40.1390.10">
    <property type="entry name" value="MurE/MurF, N-terminal domain"/>
    <property type="match status" value="1"/>
</dbReference>
<keyword evidence="7 10" id="KW-0573">Peptidoglycan synthesis</keyword>
<comment type="subcellular location">
    <subcellularLocation>
        <location evidence="10 11">Cytoplasm</location>
    </subcellularLocation>
</comment>